<dbReference type="InterPro" id="IPR032675">
    <property type="entry name" value="LRR_dom_sf"/>
</dbReference>
<gene>
    <name evidence="1" type="ORF">DY000_02013254</name>
</gene>
<proteinExistence type="predicted"/>
<keyword evidence="2" id="KW-1185">Reference proteome</keyword>
<dbReference type="Proteomes" id="UP000266723">
    <property type="component" value="Unassembled WGS sequence"/>
</dbReference>
<dbReference type="EMBL" id="QGKV02000759">
    <property type="protein sequence ID" value="KAF3565585.1"/>
    <property type="molecule type" value="Genomic_DNA"/>
</dbReference>
<name>A0ABQ7D1I1_BRACR</name>
<dbReference type="PANTHER" id="PTHR13318:SF262">
    <property type="entry name" value="F-BOX_LRR-REPEAT PROTEIN 16"/>
    <property type="match status" value="1"/>
</dbReference>
<evidence type="ECO:0000313" key="1">
    <source>
        <dbReference type="EMBL" id="KAF3565585.1"/>
    </source>
</evidence>
<organism evidence="1 2">
    <name type="scientific">Brassica cretica</name>
    <name type="common">Mustard</name>
    <dbReference type="NCBI Taxonomy" id="69181"/>
    <lineage>
        <taxon>Eukaryota</taxon>
        <taxon>Viridiplantae</taxon>
        <taxon>Streptophyta</taxon>
        <taxon>Embryophyta</taxon>
        <taxon>Tracheophyta</taxon>
        <taxon>Spermatophyta</taxon>
        <taxon>Magnoliopsida</taxon>
        <taxon>eudicotyledons</taxon>
        <taxon>Gunneridae</taxon>
        <taxon>Pentapetalae</taxon>
        <taxon>rosids</taxon>
        <taxon>malvids</taxon>
        <taxon>Brassicales</taxon>
        <taxon>Brassicaceae</taxon>
        <taxon>Brassiceae</taxon>
        <taxon>Brassica</taxon>
    </lineage>
</organism>
<comment type="caution">
    <text evidence="1">The sequence shown here is derived from an EMBL/GenBank/DDBJ whole genome shotgun (WGS) entry which is preliminary data.</text>
</comment>
<accession>A0ABQ7D1I1</accession>
<evidence type="ECO:0000313" key="2">
    <source>
        <dbReference type="Proteomes" id="UP000266723"/>
    </source>
</evidence>
<sequence length="131" mass="14004">MSGLATHIILSYIRMRRMRVVVLCTESVVCGLASHTLLGDSPVAHPSFFPLQKLERLALCGSGAIGDVEMAFIAEKCVALRKFCIKGCPIMDVGIKALALGCPDLVKLKVKKCIAVTGDVRSGCGNGGLWW</sequence>
<dbReference type="PANTHER" id="PTHR13318">
    <property type="entry name" value="PARTNER OF PAIRED, ISOFORM B-RELATED"/>
    <property type="match status" value="1"/>
</dbReference>
<dbReference type="SUPFAM" id="SSF52047">
    <property type="entry name" value="RNI-like"/>
    <property type="match status" value="1"/>
</dbReference>
<reference evidence="1 2" key="1">
    <citation type="journal article" date="2020" name="BMC Genomics">
        <title>Intraspecific diversification of the crop wild relative Brassica cretica Lam. using demographic model selection.</title>
        <authorList>
            <person name="Kioukis A."/>
            <person name="Michalopoulou V.A."/>
            <person name="Briers L."/>
            <person name="Pirintsos S."/>
            <person name="Studholme D.J."/>
            <person name="Pavlidis P."/>
            <person name="Sarris P.F."/>
        </authorList>
    </citation>
    <scope>NUCLEOTIDE SEQUENCE [LARGE SCALE GENOMIC DNA]</scope>
    <source>
        <strain evidence="2">cv. PFS-1207/04</strain>
    </source>
</reference>
<protein>
    <submittedName>
        <fullName evidence="1">Uncharacterized protein</fullName>
    </submittedName>
</protein>
<dbReference type="Gene3D" id="3.80.10.10">
    <property type="entry name" value="Ribonuclease Inhibitor"/>
    <property type="match status" value="1"/>
</dbReference>